<gene>
    <name evidence="6" type="ORF">ENJ12_08815</name>
</gene>
<dbReference type="Pfam" id="PF00355">
    <property type="entry name" value="Rieske"/>
    <property type="match status" value="1"/>
</dbReference>
<dbReference type="PROSITE" id="PS51296">
    <property type="entry name" value="RIESKE"/>
    <property type="match status" value="1"/>
</dbReference>
<keyword evidence="3" id="KW-0408">Iron</keyword>
<dbReference type="SUPFAM" id="SSF50022">
    <property type="entry name" value="ISP domain"/>
    <property type="match status" value="1"/>
</dbReference>
<dbReference type="GO" id="GO:0046872">
    <property type="term" value="F:metal ion binding"/>
    <property type="evidence" value="ECO:0007669"/>
    <property type="project" value="UniProtKB-KW"/>
</dbReference>
<dbReference type="AlphaFoldDB" id="A0A831RW82"/>
<evidence type="ECO:0000256" key="2">
    <source>
        <dbReference type="ARBA" id="ARBA00022723"/>
    </source>
</evidence>
<dbReference type="Gene3D" id="2.102.10.10">
    <property type="entry name" value="Rieske [2Fe-2S] iron-sulphur domain"/>
    <property type="match status" value="1"/>
</dbReference>
<organism evidence="6">
    <name type="scientific">Thiolapillus brandeum</name>
    <dbReference type="NCBI Taxonomy" id="1076588"/>
    <lineage>
        <taxon>Bacteria</taxon>
        <taxon>Pseudomonadati</taxon>
        <taxon>Pseudomonadota</taxon>
        <taxon>Gammaproteobacteria</taxon>
        <taxon>Chromatiales</taxon>
        <taxon>Sedimenticolaceae</taxon>
        <taxon>Thiolapillus</taxon>
    </lineage>
</organism>
<keyword evidence="1" id="KW-0001">2Fe-2S</keyword>
<dbReference type="InterPro" id="IPR036922">
    <property type="entry name" value="Rieske_2Fe-2S_sf"/>
</dbReference>
<evidence type="ECO:0000256" key="3">
    <source>
        <dbReference type="ARBA" id="ARBA00023004"/>
    </source>
</evidence>
<dbReference type="Proteomes" id="UP000886339">
    <property type="component" value="Unassembled WGS sequence"/>
</dbReference>
<dbReference type="CDD" id="cd03528">
    <property type="entry name" value="Rieske_RO_ferredoxin"/>
    <property type="match status" value="1"/>
</dbReference>
<evidence type="ECO:0000259" key="5">
    <source>
        <dbReference type="PROSITE" id="PS51296"/>
    </source>
</evidence>
<name>A0A831RW82_9GAMM</name>
<dbReference type="EMBL" id="DRLF01000306">
    <property type="protein sequence ID" value="HEC06939.1"/>
    <property type="molecule type" value="Genomic_DNA"/>
</dbReference>
<dbReference type="PANTHER" id="PTHR21496">
    <property type="entry name" value="FERREDOXIN-RELATED"/>
    <property type="match status" value="1"/>
</dbReference>
<keyword evidence="2" id="KW-0479">Metal-binding</keyword>
<sequence length="107" mass="11959">MANGWIAVAAEDELSPGQMKRVEAGGRRMLLCNADGRHYVVDEMCSHEDYSLFLGCIQEGRIKCSLHGSYFDLKTGQPETEPADEPICSYPVRIKDGQIWILPGKQE</sequence>
<proteinExistence type="predicted"/>
<feature type="domain" description="Rieske" evidence="5">
    <location>
        <begin position="6"/>
        <end position="101"/>
    </location>
</feature>
<dbReference type="PANTHER" id="PTHR21496:SF23">
    <property type="entry name" value="3-PHENYLPROPIONATE_CINNAMIC ACID DIOXYGENASE FERREDOXIN SUBUNIT"/>
    <property type="match status" value="1"/>
</dbReference>
<evidence type="ECO:0000313" key="6">
    <source>
        <dbReference type="EMBL" id="HEC06939.1"/>
    </source>
</evidence>
<evidence type="ECO:0000256" key="1">
    <source>
        <dbReference type="ARBA" id="ARBA00022714"/>
    </source>
</evidence>
<accession>A0A831RW82</accession>
<evidence type="ECO:0000256" key="4">
    <source>
        <dbReference type="ARBA" id="ARBA00023014"/>
    </source>
</evidence>
<reference evidence="6" key="1">
    <citation type="journal article" date="2020" name="mSystems">
        <title>Genome- and Community-Level Interaction Insights into Carbon Utilization and Element Cycling Functions of Hydrothermarchaeota in Hydrothermal Sediment.</title>
        <authorList>
            <person name="Zhou Z."/>
            <person name="Liu Y."/>
            <person name="Xu W."/>
            <person name="Pan J."/>
            <person name="Luo Z.H."/>
            <person name="Li M."/>
        </authorList>
    </citation>
    <scope>NUCLEOTIDE SEQUENCE [LARGE SCALE GENOMIC DNA]</scope>
    <source>
        <strain evidence="6">HyVt-458</strain>
    </source>
</reference>
<protein>
    <submittedName>
        <fullName evidence="6">Non-heme iron oxygenase ferredoxin subunit</fullName>
    </submittedName>
</protein>
<keyword evidence="4" id="KW-0411">Iron-sulfur</keyword>
<dbReference type="InterPro" id="IPR017941">
    <property type="entry name" value="Rieske_2Fe-2S"/>
</dbReference>
<dbReference type="GO" id="GO:0051537">
    <property type="term" value="F:2 iron, 2 sulfur cluster binding"/>
    <property type="evidence" value="ECO:0007669"/>
    <property type="project" value="UniProtKB-KW"/>
</dbReference>
<comment type="caution">
    <text evidence="6">The sequence shown here is derived from an EMBL/GenBank/DDBJ whole genome shotgun (WGS) entry which is preliminary data.</text>
</comment>